<comment type="caution">
    <text evidence="1">The sequence shown here is derived from an EMBL/GenBank/DDBJ whole genome shotgun (WGS) entry which is preliminary data.</text>
</comment>
<dbReference type="InterPro" id="IPR013783">
    <property type="entry name" value="Ig-like_fold"/>
</dbReference>
<evidence type="ECO:0000313" key="2">
    <source>
        <dbReference type="Proteomes" id="UP000247591"/>
    </source>
</evidence>
<evidence type="ECO:0000313" key="1">
    <source>
        <dbReference type="EMBL" id="PYE14946.1"/>
    </source>
</evidence>
<evidence type="ECO:0008006" key="3">
    <source>
        <dbReference type="Google" id="ProtNLM"/>
    </source>
</evidence>
<protein>
    <recommendedName>
        <fullName evidence="3">Fibronectin type-III domain-containing protein</fullName>
    </recommendedName>
</protein>
<gene>
    <name evidence="1" type="ORF">DFR67_11120</name>
</gene>
<dbReference type="RefSeq" id="WP_110470971.1">
    <property type="nucleotide sequence ID" value="NZ_QJSP01000011.1"/>
</dbReference>
<dbReference type="EMBL" id="QJSP01000011">
    <property type="protein sequence ID" value="PYE14946.1"/>
    <property type="molecule type" value="Genomic_DNA"/>
</dbReference>
<reference evidence="1 2" key="1">
    <citation type="submission" date="2018-06" db="EMBL/GenBank/DDBJ databases">
        <title>Genomic Encyclopedia of Type Strains, Phase IV (KMG-IV): sequencing the most valuable type-strain genomes for metagenomic binning, comparative biology and taxonomic classification.</title>
        <authorList>
            <person name="Goeker M."/>
        </authorList>
    </citation>
    <scope>NUCLEOTIDE SEQUENCE [LARGE SCALE GENOMIC DNA]</scope>
    <source>
        <strain evidence="1 2">DSM 45521</strain>
    </source>
</reference>
<dbReference type="Proteomes" id="UP000247591">
    <property type="component" value="Unassembled WGS sequence"/>
</dbReference>
<accession>A0A318RIV4</accession>
<dbReference type="GO" id="GO:0005975">
    <property type="term" value="P:carbohydrate metabolic process"/>
    <property type="evidence" value="ECO:0007669"/>
    <property type="project" value="UniProtKB-ARBA"/>
</dbReference>
<dbReference type="Gene3D" id="2.60.40.10">
    <property type="entry name" value="Immunoglobulins"/>
    <property type="match status" value="1"/>
</dbReference>
<sequence>MKRWAWPLLIVGAIVALVVSLAVTYFVRGAGDSVGAPTELGVSEDAGAVKVTWEADSEASGYLLSRGDEVVYSGPDTEFRDISAVAPTGGATVAYSVRAVDSTGRVSPPSGTESIEVGPGWGLFAEAAATLPELLPSSPAGEGWNGMRCETRMDAVPPEEAADVNGSGEQFLKAGFRCIVEVGGDEYDLWTDFYVSPEALNSRMDEIRTWDGVSATTWQHGRAINGGGGEDTRWMGMSVDSIPNLYIELSAVDKGTTVDELAQVADSLPVN</sequence>
<dbReference type="AlphaFoldDB" id="A0A318RIV4"/>
<organism evidence="1 2">
    <name type="scientific">Williamsia limnetica</name>
    <dbReference type="NCBI Taxonomy" id="882452"/>
    <lineage>
        <taxon>Bacteria</taxon>
        <taxon>Bacillati</taxon>
        <taxon>Actinomycetota</taxon>
        <taxon>Actinomycetes</taxon>
        <taxon>Mycobacteriales</taxon>
        <taxon>Nocardiaceae</taxon>
        <taxon>Williamsia</taxon>
    </lineage>
</organism>
<name>A0A318RIV4_WILLI</name>
<keyword evidence="2" id="KW-1185">Reference proteome</keyword>
<proteinExistence type="predicted"/>
<dbReference type="OrthoDB" id="4577874at2"/>